<dbReference type="InterPro" id="IPR036581">
    <property type="entry name" value="Cyanate_lyase_C_sf"/>
</dbReference>
<dbReference type="InterPro" id="IPR010982">
    <property type="entry name" value="Lambda_DNA-bd_dom_sf"/>
</dbReference>
<dbReference type="SUPFAM" id="SSF55234">
    <property type="entry name" value="Cyanase C-terminal domain"/>
    <property type="match status" value="1"/>
</dbReference>
<comment type="caution">
    <text evidence="1">The sequence shown here is derived from an EMBL/GenBank/DDBJ whole genome shotgun (WGS) entry which is preliminary data.</text>
</comment>
<dbReference type="Pfam" id="PF02560">
    <property type="entry name" value="Cyanate_lyase"/>
    <property type="match status" value="1"/>
</dbReference>
<keyword evidence="2" id="KW-1185">Reference proteome</keyword>
<proteinExistence type="predicted"/>
<evidence type="ECO:0000313" key="1">
    <source>
        <dbReference type="EMBL" id="KAK7237349.1"/>
    </source>
</evidence>
<dbReference type="Proteomes" id="UP001363151">
    <property type="component" value="Unassembled WGS sequence"/>
</dbReference>
<protein>
    <submittedName>
        <fullName evidence="1">Cyanate hydratase</fullName>
    </submittedName>
</protein>
<gene>
    <name evidence="1" type="primary">CYN</name>
    <name evidence="1" type="ORF">SO694_00096055</name>
</gene>
<dbReference type="InterPro" id="IPR003712">
    <property type="entry name" value="Cyanate_lyase_C"/>
</dbReference>
<dbReference type="PANTHER" id="PTHR34186:SF2">
    <property type="entry name" value="CYANATE HYDRATASE"/>
    <property type="match status" value="1"/>
</dbReference>
<evidence type="ECO:0000313" key="2">
    <source>
        <dbReference type="Proteomes" id="UP001363151"/>
    </source>
</evidence>
<organism evidence="1 2">
    <name type="scientific">Aureococcus anophagefferens</name>
    <name type="common">Harmful bloom alga</name>
    <dbReference type="NCBI Taxonomy" id="44056"/>
    <lineage>
        <taxon>Eukaryota</taxon>
        <taxon>Sar</taxon>
        <taxon>Stramenopiles</taxon>
        <taxon>Ochrophyta</taxon>
        <taxon>Pelagophyceae</taxon>
        <taxon>Pelagomonadales</taxon>
        <taxon>Pelagomonadaceae</taxon>
        <taxon>Aureococcus</taxon>
    </lineage>
</organism>
<dbReference type="PRINTS" id="PR01693">
    <property type="entry name" value="CYANASE"/>
</dbReference>
<reference evidence="1 2" key="1">
    <citation type="submission" date="2024-03" db="EMBL/GenBank/DDBJ databases">
        <title>Aureococcus anophagefferens CCMP1851 and Kratosvirus quantuckense: Draft genome of a second virus-susceptible host strain in the model system.</title>
        <authorList>
            <person name="Chase E."/>
            <person name="Truchon A.R."/>
            <person name="Schepens W."/>
            <person name="Wilhelm S.W."/>
        </authorList>
    </citation>
    <scope>NUCLEOTIDE SEQUENCE [LARGE SCALE GENOMIC DNA]</scope>
    <source>
        <strain evidence="1 2">CCMP1851</strain>
    </source>
</reference>
<name>A0ABR1FSP0_AURAN</name>
<dbReference type="InterPro" id="IPR008076">
    <property type="entry name" value="Cyanase"/>
</dbReference>
<dbReference type="GO" id="GO:0008824">
    <property type="term" value="F:cyanate hydratase activity"/>
    <property type="evidence" value="ECO:0007669"/>
    <property type="project" value="InterPro"/>
</dbReference>
<dbReference type="Gene3D" id="1.10.260.40">
    <property type="entry name" value="lambda repressor-like DNA-binding domains"/>
    <property type="match status" value="1"/>
</dbReference>
<accession>A0ABR1FSP0</accession>
<dbReference type="PANTHER" id="PTHR34186">
    <property type="entry name" value="CYANATE HYDRATASE"/>
    <property type="match status" value="1"/>
</dbReference>
<sequence length="193" mass="20986">MIAALLVLALAPLHAFTAPRAARAATQLFAAPPIDGLADRLLAAKVASGKTFDDIAAELGFTNTYTTQLLLGQAQLKPDTRPKLEKAVPKIKKEDLDAMMVAPFRSWDDEILKEPNVYRTYEAITHYGNAIKLLINEKFGDGIMSAIDFYMTVGGTVGKAGEKRVVITFNGKFLPFIEQAVDMNTAASPEIDE</sequence>
<dbReference type="SMART" id="SM01116">
    <property type="entry name" value="Cyanate_lyase"/>
    <property type="match status" value="1"/>
</dbReference>
<dbReference type="EMBL" id="JBBJCI010000252">
    <property type="protein sequence ID" value="KAK7237349.1"/>
    <property type="molecule type" value="Genomic_DNA"/>
</dbReference>
<dbReference type="KEGG" id="aaf:AURANDRAFT_21408"/>
<dbReference type="SUPFAM" id="SSF47413">
    <property type="entry name" value="lambda repressor-like DNA-binding domains"/>
    <property type="match status" value="1"/>
</dbReference>
<dbReference type="GO" id="GO:0003677">
    <property type="term" value="F:DNA binding"/>
    <property type="evidence" value="ECO:0007669"/>
    <property type="project" value="InterPro"/>
</dbReference>
<dbReference type="Gene3D" id="3.30.1160.10">
    <property type="entry name" value="Cyanate lyase, C-terminal domain"/>
    <property type="match status" value="1"/>
</dbReference>